<dbReference type="PANTHER" id="PTHR41775:SF1">
    <property type="entry name" value="PEPTIDASE M6-LIKE DOMAIN-CONTAINING PROTEIN"/>
    <property type="match status" value="1"/>
</dbReference>
<organism evidence="3">
    <name type="scientific">candidate division WOR-3 bacterium</name>
    <dbReference type="NCBI Taxonomy" id="2052148"/>
    <lineage>
        <taxon>Bacteria</taxon>
        <taxon>Bacteria division WOR-3</taxon>
    </lineage>
</organism>
<evidence type="ECO:0000259" key="2">
    <source>
        <dbReference type="Pfam" id="PF18962"/>
    </source>
</evidence>
<dbReference type="GO" id="GO:0008233">
    <property type="term" value="F:peptidase activity"/>
    <property type="evidence" value="ECO:0007669"/>
    <property type="project" value="InterPro"/>
</dbReference>
<evidence type="ECO:0000259" key="1">
    <source>
        <dbReference type="Pfam" id="PF05547"/>
    </source>
</evidence>
<gene>
    <name evidence="3" type="ORF">ENP94_01775</name>
</gene>
<proteinExistence type="predicted"/>
<dbReference type="Pfam" id="PF05547">
    <property type="entry name" value="Peptidase_M6"/>
    <property type="match status" value="1"/>
</dbReference>
<name>A0A7C1SDH3_UNCW3</name>
<comment type="caution">
    <text evidence="3">The sequence shown here is derived from an EMBL/GenBank/DDBJ whole genome shotgun (WGS) entry which is preliminary data.</text>
</comment>
<reference evidence="3" key="1">
    <citation type="journal article" date="2020" name="mSystems">
        <title>Genome- and Community-Level Interaction Insights into Carbon Utilization and Element Cycling Functions of Hydrothermarchaeota in Hydrothermal Sediment.</title>
        <authorList>
            <person name="Zhou Z."/>
            <person name="Liu Y."/>
            <person name="Xu W."/>
            <person name="Pan J."/>
            <person name="Luo Z.H."/>
            <person name="Li M."/>
        </authorList>
    </citation>
    <scope>NUCLEOTIDE SEQUENCE [LARGE SCALE GENOMIC DNA]</scope>
    <source>
        <strain evidence="3">SpSt-265</strain>
    </source>
</reference>
<feature type="domain" description="Peptidase M6-like" evidence="1">
    <location>
        <begin position="291"/>
        <end position="357"/>
    </location>
</feature>
<dbReference type="SUPFAM" id="SSF69318">
    <property type="entry name" value="Integrin alpha N-terminal domain"/>
    <property type="match status" value="2"/>
</dbReference>
<feature type="domain" description="Secretion system C-terminal sorting" evidence="2">
    <location>
        <begin position="999"/>
        <end position="1071"/>
    </location>
</feature>
<accession>A0A7C1SDH3</accession>
<dbReference type="InterPro" id="IPR026444">
    <property type="entry name" value="Secre_tail"/>
</dbReference>
<protein>
    <submittedName>
        <fullName evidence="3">T9SS type A sorting domain-containing protein</fullName>
    </submittedName>
</protein>
<dbReference type="NCBIfam" id="TIGR04183">
    <property type="entry name" value="Por_Secre_tail"/>
    <property type="match status" value="1"/>
</dbReference>
<dbReference type="AlphaFoldDB" id="A0A7C1SDH3"/>
<dbReference type="InterPro" id="IPR028994">
    <property type="entry name" value="Integrin_alpha_N"/>
</dbReference>
<dbReference type="EMBL" id="DSLG01000002">
    <property type="protein sequence ID" value="HEA86724.1"/>
    <property type="molecule type" value="Genomic_DNA"/>
</dbReference>
<dbReference type="GO" id="GO:0006508">
    <property type="term" value="P:proteolysis"/>
    <property type="evidence" value="ECO:0007669"/>
    <property type="project" value="InterPro"/>
</dbReference>
<dbReference type="PANTHER" id="PTHR41775">
    <property type="entry name" value="SECRETED PROTEIN-RELATED"/>
    <property type="match status" value="1"/>
</dbReference>
<sequence length="1084" mass="120856">MKNFKLLLLILISVFSLGLGENLRLIRNSKSERSIWNIETTKRLIPSVNFWQQETEPFQRFRFNPTRKDIIRINKLRYGATDTVRVLCLRVEFVEDTTPLTTGNGKMDTFGFLSPDSGLFYDPPHFKRYFERLMEGLRNYYLAQSQGKLFIDYTVMPSGEKKCYQLPREMQFYGDTVSYEGIEYGLVRLMHDALKVADLDTAIHFRDYDEFIIFHAGSGLQSDYAADGKRDSPYDLLAGEIPPGAIEAYLGVPYILVDEGQTRIEQATVLPEMMRQDTLTERGEINLAGMVGLAGTLAHEFAHLLGAYDLYDVTGVTMGVGAWSLMGYGGWVGDYSAGAPPGILPASLDAYHRVALGFITPKVISSPTESIKVYSGMIDTSLYTSRPDSIYPKIIKIPINQQEYFLIENRQTDIRKPDTIIVDVEDGVVIGVESNEYDFFLPGSGILVWHIDEKVIADYSPYNAINIDPAHKGVDLEEADGIQDFDVPYWLTYNYQYEVYGYKFDPFSKQGYNDRFNAYTTPNSDAYVGKSFISVELYGEGDTLSSLKDTLITIKVNWDLYYQNFPKDLQRNSPLKSAYAVDLDFDGTLEVVTADSAGQIFAWRYNGDGFRFPNGAFVNTGSQIAADLAVGDVAPDSGLEIVAGCTDGKIRIYTMTGLLKTTLRTSDRIIAAPVLADLNHDGYKDVIIGSTDGNMYAVTSDGEIIAGFPVRLGTEIRAPAAITDTTNPRIVVLTADHRVWLLNQDGTIVPGFPITLGYSPFYASAQPVVADYNRDGENEIAVVAGGEHEYRLYLITQTGTIIYQSQELIEHPFTGTLAVADMNTDGYLDIICAARNKIFAFNYNATLVTNYPLRCESTFSVQELVGNWIVSYEKPFEFRSSPIIIGLNNDNVPDIIIGSPAHGILGFNGKDGTLLDLFPLMTTASVSATPLYADINNDGNPEIAAGSDSGIFYIWSLPNSDFKEYWSCLYHDPCHTGLTYPPAYFPNADSGPLINQFYLYPNPANDAVCIRFRLNHNISPAHFTVLDMSGEPVINEIAAPTSPFVDNELWLNLKNLAPGIYVVKLEVNTENRRQIRFAKLAIIR</sequence>
<dbReference type="Pfam" id="PF18962">
    <property type="entry name" value="Por_Secre_tail"/>
    <property type="match status" value="1"/>
</dbReference>
<dbReference type="Gene3D" id="2.130.10.10">
    <property type="entry name" value="YVTN repeat-like/Quinoprotein amine dehydrogenase"/>
    <property type="match status" value="1"/>
</dbReference>
<evidence type="ECO:0000313" key="3">
    <source>
        <dbReference type="EMBL" id="HEA86724.1"/>
    </source>
</evidence>
<dbReference type="SUPFAM" id="SSF55486">
    <property type="entry name" value="Metalloproteases ('zincins'), catalytic domain"/>
    <property type="match status" value="1"/>
</dbReference>
<dbReference type="InterPro" id="IPR008757">
    <property type="entry name" value="Peptidase_M6-like_domain"/>
</dbReference>
<dbReference type="InterPro" id="IPR015943">
    <property type="entry name" value="WD40/YVTN_repeat-like_dom_sf"/>
</dbReference>